<evidence type="ECO:0000256" key="4">
    <source>
        <dbReference type="ARBA" id="ARBA00012574"/>
    </source>
</evidence>
<keyword evidence="6" id="KW-0378">Hydrolase</keyword>
<dbReference type="Pfam" id="PF00557">
    <property type="entry name" value="Peptidase_M24"/>
    <property type="match status" value="1"/>
</dbReference>
<dbReference type="InterPro" id="IPR036005">
    <property type="entry name" value="Creatinase/aminopeptidase-like"/>
</dbReference>
<dbReference type="EMBL" id="JANFNG010000011">
    <property type="protein sequence ID" value="MCQ4082182.1"/>
    <property type="molecule type" value="Genomic_DNA"/>
</dbReference>
<reference evidence="9" key="1">
    <citation type="submission" date="2022-06" db="EMBL/GenBank/DDBJ databases">
        <title>Draft genome sequence of Streptomyces sp. RB6PN25 isolated from peat swamp forest in Thailand.</title>
        <authorList>
            <person name="Duangmal K."/>
            <person name="Klaysubun C."/>
        </authorList>
    </citation>
    <scope>NUCLEOTIDE SEQUENCE</scope>
    <source>
        <strain evidence="9">RB6PN25</strain>
    </source>
</reference>
<evidence type="ECO:0000256" key="5">
    <source>
        <dbReference type="ARBA" id="ARBA00022723"/>
    </source>
</evidence>
<keyword evidence="7" id="KW-0464">Manganese</keyword>
<dbReference type="InterPro" id="IPR029149">
    <property type="entry name" value="Creatin/AminoP/Spt16_N"/>
</dbReference>
<keyword evidence="10" id="KW-1185">Reference proteome</keyword>
<dbReference type="Gene3D" id="3.40.350.10">
    <property type="entry name" value="Creatinase/prolidase N-terminal domain"/>
    <property type="match status" value="1"/>
</dbReference>
<proteinExistence type="inferred from homology"/>
<dbReference type="SMART" id="SM01011">
    <property type="entry name" value="AMP_N"/>
    <property type="match status" value="1"/>
</dbReference>
<dbReference type="InterPro" id="IPR000994">
    <property type="entry name" value="Pept_M24"/>
</dbReference>
<dbReference type="EC" id="3.4.11.9" evidence="4"/>
<dbReference type="CDD" id="cd01087">
    <property type="entry name" value="Prolidase"/>
    <property type="match status" value="1"/>
</dbReference>
<evidence type="ECO:0000256" key="7">
    <source>
        <dbReference type="ARBA" id="ARBA00023211"/>
    </source>
</evidence>
<comment type="similarity">
    <text evidence="3">Belongs to the peptidase M24B family.</text>
</comment>
<evidence type="ECO:0000256" key="1">
    <source>
        <dbReference type="ARBA" id="ARBA00001424"/>
    </source>
</evidence>
<dbReference type="Pfam" id="PF05195">
    <property type="entry name" value="AMP_N"/>
    <property type="match status" value="1"/>
</dbReference>
<dbReference type="Proteomes" id="UP001057702">
    <property type="component" value="Unassembled WGS sequence"/>
</dbReference>
<dbReference type="SUPFAM" id="SSF53092">
    <property type="entry name" value="Creatinase/prolidase N-terminal domain"/>
    <property type="match status" value="1"/>
</dbReference>
<keyword evidence="9" id="KW-0645">Protease</keyword>
<accession>A0ABT1PWZ3</accession>
<evidence type="ECO:0000256" key="2">
    <source>
        <dbReference type="ARBA" id="ARBA00001936"/>
    </source>
</evidence>
<protein>
    <recommendedName>
        <fullName evidence="4">Xaa-Pro aminopeptidase</fullName>
        <ecNumber evidence="4">3.4.11.9</ecNumber>
    </recommendedName>
</protein>
<dbReference type="PANTHER" id="PTHR43226:SF4">
    <property type="entry name" value="XAA-PRO AMINOPEPTIDASE 3"/>
    <property type="match status" value="1"/>
</dbReference>
<keyword evidence="5" id="KW-0479">Metal-binding</keyword>
<evidence type="ECO:0000256" key="6">
    <source>
        <dbReference type="ARBA" id="ARBA00022801"/>
    </source>
</evidence>
<feature type="domain" description="Aminopeptidase P N-terminal" evidence="8">
    <location>
        <begin position="55"/>
        <end position="190"/>
    </location>
</feature>
<comment type="cofactor">
    <cofactor evidence="2">
        <name>Mn(2+)</name>
        <dbReference type="ChEBI" id="CHEBI:29035"/>
    </cofactor>
</comment>
<name>A0ABT1PWZ3_9ACTN</name>
<keyword evidence="9" id="KW-0031">Aminopeptidase</keyword>
<evidence type="ECO:0000313" key="10">
    <source>
        <dbReference type="Proteomes" id="UP001057702"/>
    </source>
</evidence>
<evidence type="ECO:0000313" key="9">
    <source>
        <dbReference type="EMBL" id="MCQ4082182.1"/>
    </source>
</evidence>
<evidence type="ECO:0000259" key="8">
    <source>
        <dbReference type="SMART" id="SM01011"/>
    </source>
</evidence>
<dbReference type="SUPFAM" id="SSF55920">
    <property type="entry name" value="Creatinase/aminopeptidase"/>
    <property type="match status" value="1"/>
</dbReference>
<dbReference type="RefSeq" id="WP_255921082.1">
    <property type="nucleotide sequence ID" value="NZ_JANFNG010000011.1"/>
</dbReference>
<gene>
    <name evidence="9" type="ORF">NGB36_16600</name>
</gene>
<dbReference type="InterPro" id="IPR052433">
    <property type="entry name" value="X-Pro_dipept-like"/>
</dbReference>
<comment type="caution">
    <text evidence="9">The sequence shown here is derived from an EMBL/GenBank/DDBJ whole genome shotgun (WGS) entry which is preliminary data.</text>
</comment>
<comment type="catalytic activity">
    <reaction evidence="1">
        <text>Release of any N-terminal amino acid, including proline, that is linked to proline, even from a dipeptide or tripeptide.</text>
        <dbReference type="EC" id="3.4.11.9"/>
    </reaction>
</comment>
<dbReference type="GO" id="GO:0004177">
    <property type="term" value="F:aminopeptidase activity"/>
    <property type="evidence" value="ECO:0007669"/>
    <property type="project" value="UniProtKB-KW"/>
</dbReference>
<dbReference type="PANTHER" id="PTHR43226">
    <property type="entry name" value="XAA-PRO AMINOPEPTIDASE 3"/>
    <property type="match status" value="1"/>
</dbReference>
<dbReference type="Gene3D" id="3.90.230.10">
    <property type="entry name" value="Creatinase/methionine aminopeptidase superfamily"/>
    <property type="match status" value="1"/>
</dbReference>
<evidence type="ECO:0000256" key="3">
    <source>
        <dbReference type="ARBA" id="ARBA00008766"/>
    </source>
</evidence>
<organism evidence="9 10">
    <name type="scientific">Streptomyces humicola</name>
    <dbReference type="NCBI Taxonomy" id="2953240"/>
    <lineage>
        <taxon>Bacteria</taxon>
        <taxon>Bacillati</taxon>
        <taxon>Actinomycetota</taxon>
        <taxon>Actinomycetes</taxon>
        <taxon>Kitasatosporales</taxon>
        <taxon>Streptomycetaceae</taxon>
        <taxon>Streptomyces</taxon>
    </lineage>
</organism>
<sequence>MNHTQGTTQGTDATLREPAEAYATGSHDLPVSPALTEFMGRHWAPSPLPDPVRLPVADWTPGRRARLAERFPGTRIVIPAGRVKTRSNDMPYRFRPHTAYTYLTGDQTPDGVLVLDPDGKATLYLRPRSPRDGEAYRDRVYGEFWIGRRRSLQEAEESLRIPVENLDLLSDTLRGRVPTRVLRGVDAAVDGLLPGEPDPELAAVLSELRLCKDPWELDQLREAVDITVRGFEDVARALTDASKHPRGERWIEGAFGHRARLEGNGLGYETIAAAGKNACTLHWWRNEGPVTPGEMLLLDAGAEADSLYTADITRTLPIDGTFTPLQRDLYELEFTAQSAGIAALRPGARFRDFHLAAMRVIVSGLVDMGIVKTSVDEAMAAEDGRYRRYTLCASGHMLGMDVHDCGQARASTYLDARLEVGHVLTVEPGIYFQPDDLTVPEELRGIGLRIEDDLVITPSGADMLSAALPRSPDAVEDWLAEFS</sequence>
<dbReference type="InterPro" id="IPR007865">
    <property type="entry name" value="Aminopep_P_N"/>
</dbReference>